<evidence type="ECO:0000313" key="2">
    <source>
        <dbReference type="EMBL" id="RXS98205.1"/>
    </source>
</evidence>
<dbReference type="OrthoDB" id="123191at2"/>
<keyword evidence="3" id="KW-1185">Reference proteome</keyword>
<keyword evidence="1" id="KW-0812">Transmembrane</keyword>
<accession>A0A4Q1SL70</accession>
<gene>
    <name evidence="2" type="ORF">ESZ00_07055</name>
</gene>
<dbReference type="AlphaFoldDB" id="A0A4Q1SL70"/>
<evidence type="ECO:0000313" key="3">
    <source>
        <dbReference type="Proteomes" id="UP000290253"/>
    </source>
</evidence>
<dbReference type="EMBL" id="SDMK01000001">
    <property type="protein sequence ID" value="RXS98205.1"/>
    <property type="molecule type" value="Genomic_DNA"/>
</dbReference>
<dbReference type="Proteomes" id="UP000290253">
    <property type="component" value="Unassembled WGS sequence"/>
</dbReference>
<keyword evidence="1" id="KW-0472">Membrane</keyword>
<keyword evidence="1" id="KW-1133">Transmembrane helix</keyword>
<name>A0A4Q1SL70_9BACT</name>
<dbReference type="RefSeq" id="WP_129207986.1">
    <property type="nucleotide sequence ID" value="NZ_BMGU01000001.1"/>
</dbReference>
<evidence type="ECO:0000256" key="1">
    <source>
        <dbReference type="SAM" id="Phobius"/>
    </source>
</evidence>
<feature type="transmembrane region" description="Helical" evidence="1">
    <location>
        <begin position="20"/>
        <end position="37"/>
    </location>
</feature>
<sequence>MLPAFCRKSESDESLALRAVGWASVAVGVAALGLYVGRELRLRYKFKHRKPEDFYAHAGDTYSEAEYGVGT</sequence>
<protein>
    <submittedName>
        <fullName evidence="2">Uncharacterized protein</fullName>
    </submittedName>
</protein>
<proteinExistence type="predicted"/>
<reference evidence="2 3" key="1">
    <citation type="journal article" date="2016" name="Int. J. Syst. Evol. Microbiol.">
        <title>Acidipila dinghuensis sp. nov., an acidobacterium isolated from forest soil.</title>
        <authorList>
            <person name="Jiang Y.W."/>
            <person name="Wang J."/>
            <person name="Chen M.H."/>
            <person name="Lv Y.Y."/>
            <person name="Qiu L.H."/>
        </authorList>
    </citation>
    <scope>NUCLEOTIDE SEQUENCE [LARGE SCALE GENOMIC DNA]</scope>
    <source>
        <strain evidence="2 3">DHOF10</strain>
    </source>
</reference>
<organism evidence="2 3">
    <name type="scientific">Silvibacterium dinghuense</name>
    <dbReference type="NCBI Taxonomy" id="1560006"/>
    <lineage>
        <taxon>Bacteria</taxon>
        <taxon>Pseudomonadati</taxon>
        <taxon>Acidobacteriota</taxon>
        <taxon>Terriglobia</taxon>
        <taxon>Terriglobales</taxon>
        <taxon>Acidobacteriaceae</taxon>
        <taxon>Silvibacterium</taxon>
    </lineage>
</organism>
<comment type="caution">
    <text evidence="2">The sequence shown here is derived from an EMBL/GenBank/DDBJ whole genome shotgun (WGS) entry which is preliminary data.</text>
</comment>